<dbReference type="SMART" id="SM00491">
    <property type="entry name" value="HELICc2"/>
    <property type="match status" value="1"/>
</dbReference>
<keyword evidence="12" id="KW-0413">Isomerase</keyword>
<protein>
    <submittedName>
        <fullName evidence="15">ATP-dependent DNA helicase</fullName>
        <ecNumber evidence="15">3.6.4.12</ecNumber>
    </submittedName>
</protein>
<keyword evidence="7" id="KW-0067">ATP-binding</keyword>
<evidence type="ECO:0000256" key="13">
    <source>
        <dbReference type="ARBA" id="ARBA00038058"/>
    </source>
</evidence>
<evidence type="ECO:0000256" key="11">
    <source>
        <dbReference type="ARBA" id="ARBA00023204"/>
    </source>
</evidence>
<evidence type="ECO:0000256" key="2">
    <source>
        <dbReference type="ARBA" id="ARBA00022723"/>
    </source>
</evidence>
<evidence type="ECO:0000256" key="6">
    <source>
        <dbReference type="ARBA" id="ARBA00022806"/>
    </source>
</evidence>
<organism evidence="15 16">
    <name type="scientific">Paraburkholderia kururiensis</name>
    <dbReference type="NCBI Taxonomy" id="984307"/>
    <lineage>
        <taxon>Bacteria</taxon>
        <taxon>Pseudomonadati</taxon>
        <taxon>Pseudomonadota</taxon>
        <taxon>Betaproteobacteria</taxon>
        <taxon>Burkholderiales</taxon>
        <taxon>Burkholderiaceae</taxon>
        <taxon>Paraburkholderia</taxon>
    </lineage>
</organism>
<dbReference type="InterPro" id="IPR006555">
    <property type="entry name" value="ATP-dep_Helicase_C"/>
</dbReference>
<keyword evidence="3" id="KW-0547">Nucleotide-binding</keyword>
<keyword evidence="16" id="KW-1185">Reference proteome</keyword>
<keyword evidence="5 15" id="KW-0378">Hydrolase</keyword>
<keyword evidence="10" id="KW-0238">DNA-binding</keyword>
<keyword evidence="1" id="KW-0004">4Fe-4S</keyword>
<dbReference type="Gene3D" id="1.10.30.20">
    <property type="entry name" value="Bacterial XPD DNA helicase, FeS cluster domain"/>
    <property type="match status" value="1"/>
</dbReference>
<proteinExistence type="inferred from homology"/>
<evidence type="ECO:0000256" key="5">
    <source>
        <dbReference type="ARBA" id="ARBA00022801"/>
    </source>
</evidence>
<evidence type="ECO:0000259" key="14">
    <source>
        <dbReference type="PROSITE" id="PS51193"/>
    </source>
</evidence>
<dbReference type="EC" id="3.6.4.12" evidence="15"/>
<dbReference type="InterPro" id="IPR042493">
    <property type="entry name" value="XPD_DNA_FeS"/>
</dbReference>
<dbReference type="SUPFAM" id="SSF52540">
    <property type="entry name" value="P-loop containing nucleoside triphosphate hydrolases"/>
    <property type="match status" value="1"/>
</dbReference>
<feature type="domain" description="Helicase ATP-binding" evidence="14">
    <location>
        <begin position="173"/>
        <end position="440"/>
    </location>
</feature>
<dbReference type="Proteomes" id="UP001325479">
    <property type="component" value="Chromosome"/>
</dbReference>
<evidence type="ECO:0000256" key="4">
    <source>
        <dbReference type="ARBA" id="ARBA00022763"/>
    </source>
</evidence>
<dbReference type="RefSeq" id="WP_114814300.1">
    <property type="nucleotide sequence ID" value="NZ_CP139965.1"/>
</dbReference>
<dbReference type="GO" id="GO:0016787">
    <property type="term" value="F:hydrolase activity"/>
    <property type="evidence" value="ECO:0007669"/>
    <property type="project" value="UniProtKB-KW"/>
</dbReference>
<dbReference type="InterPro" id="IPR045028">
    <property type="entry name" value="DinG/Rad3-like"/>
</dbReference>
<keyword evidence="8" id="KW-0408">Iron</keyword>
<evidence type="ECO:0000256" key="1">
    <source>
        <dbReference type="ARBA" id="ARBA00022485"/>
    </source>
</evidence>
<evidence type="ECO:0000256" key="12">
    <source>
        <dbReference type="ARBA" id="ARBA00023235"/>
    </source>
</evidence>
<evidence type="ECO:0000256" key="10">
    <source>
        <dbReference type="ARBA" id="ARBA00023125"/>
    </source>
</evidence>
<accession>A0ABZ0WJ68</accession>
<dbReference type="InterPro" id="IPR010614">
    <property type="entry name" value="RAD3-like_helicase_DEAD"/>
</dbReference>
<evidence type="ECO:0000313" key="15">
    <source>
        <dbReference type="EMBL" id="WQD77374.1"/>
    </source>
</evidence>
<dbReference type="InterPro" id="IPR014013">
    <property type="entry name" value="Helic_SF1/SF2_ATP-bd_DinG/Rad3"/>
</dbReference>
<dbReference type="InterPro" id="IPR011604">
    <property type="entry name" value="PDDEXK-like_dom_sf"/>
</dbReference>
<name>A0ABZ0WJ68_9BURK</name>
<dbReference type="Pfam" id="PF13307">
    <property type="entry name" value="Helicase_C_2"/>
    <property type="match status" value="1"/>
</dbReference>
<reference evidence="15 16" key="1">
    <citation type="submission" date="2023-12" db="EMBL/GenBank/DDBJ databases">
        <title>Genome sequencing and assembly of bacterial species from a model synthetic community.</title>
        <authorList>
            <person name="Hogle S.L."/>
        </authorList>
    </citation>
    <scope>NUCLEOTIDE SEQUENCE [LARGE SCALE GENOMIC DNA]</scope>
    <source>
        <strain evidence="15 16">HAMBI 2494</strain>
    </source>
</reference>
<keyword evidence="4" id="KW-0227">DNA damage</keyword>
<dbReference type="PROSITE" id="PS51193">
    <property type="entry name" value="HELICASE_ATP_BIND_2"/>
    <property type="match status" value="1"/>
</dbReference>
<gene>
    <name evidence="15" type="ORF">U0042_25505</name>
</gene>
<evidence type="ECO:0000256" key="7">
    <source>
        <dbReference type="ARBA" id="ARBA00022840"/>
    </source>
</evidence>
<dbReference type="InterPro" id="IPR006554">
    <property type="entry name" value="Helicase-like_DEXD_c2"/>
</dbReference>
<dbReference type="PANTHER" id="PTHR11472">
    <property type="entry name" value="DNA REPAIR DEAD HELICASE RAD3/XP-D SUBFAMILY MEMBER"/>
    <property type="match status" value="1"/>
</dbReference>
<evidence type="ECO:0000313" key="16">
    <source>
        <dbReference type="Proteomes" id="UP001325479"/>
    </source>
</evidence>
<evidence type="ECO:0000256" key="9">
    <source>
        <dbReference type="ARBA" id="ARBA00023014"/>
    </source>
</evidence>
<dbReference type="GO" id="GO:0003678">
    <property type="term" value="F:DNA helicase activity"/>
    <property type="evidence" value="ECO:0007669"/>
    <property type="project" value="UniProtKB-EC"/>
</dbReference>
<evidence type="ECO:0000256" key="8">
    <source>
        <dbReference type="ARBA" id="ARBA00023004"/>
    </source>
</evidence>
<evidence type="ECO:0000256" key="3">
    <source>
        <dbReference type="ARBA" id="ARBA00022741"/>
    </source>
</evidence>
<keyword evidence="6 15" id="KW-0347">Helicase</keyword>
<dbReference type="Gene3D" id="1.10.275.40">
    <property type="match status" value="1"/>
</dbReference>
<dbReference type="PANTHER" id="PTHR11472:SF34">
    <property type="entry name" value="REGULATOR OF TELOMERE ELONGATION HELICASE 1"/>
    <property type="match status" value="1"/>
</dbReference>
<dbReference type="Gene3D" id="3.90.320.10">
    <property type="match status" value="1"/>
</dbReference>
<keyword evidence="9" id="KW-0411">Iron-sulfur</keyword>
<comment type="similarity">
    <text evidence="13">Belongs to the helicase family. DinG subfamily.</text>
</comment>
<sequence>MSWTVAVRALCEYTAKRGDLDLRFTPSPTADEGRAGHLVVAGRRPAHYETEVAVSGTWGELTVRGRADGYDTLARRVEEIKTYRGDLDAMRDNHRALHWAQVRIYGWLLCEKLGLDAIELALVYYDIGTQRETVLTEAATASDLKAHFDDHCSRFLAWARAEMAHRAARDAALTALRLPFDDFRSGQRTLAESVYRAAVSGRCLLAQAPTGIGKTIGTLFPLLKACPRAGLDKLYFLTAKSSGRQLALDTLQRLAQAQGAPEDPAVDATAALPLRVIELVAREKSCEHPDKACHGESCPLARGFYDRLPAARHAAVAARRLDRAALRAIALDHGVCPYYLSQELVRWSDVVVGDYNYYFDVSALLPMLGAQNGWRVGVLVDEAHNLPDRARSMYSAELVQTRLDAVRRRAPKPLANALMRVHRRWNALHAAQQESYRAGDTLPADLIAALEQACATIGDYFAEHPQPHDAELERFYFDALHFARLAERFDQHSLFDVTLAPPHAVRGARSKRSTLCVRNVVPAGALRPRMAQAHCVALFSGTLAPSGYYADMLGLPDETVSVDIGSPFSAAQLDVYVTGGISTRYRDREGSLASIADLVGEQFARQPGNYLCFFSSYDYLERAANVFTSRHAHAPVWLQSRTMDEAAQQAFIARFVPDGCGVGFAVLGGAFGEGVDLPGTRLIGTFIATLGLPQVNDVNEQMRERMQQLYGAGFDYTYLIPGLRKVVQAAGRVIRTPEDRGVVYLLDDRFSRADVRALLPAWWRVQTWSVGTRRAGAVALLP</sequence>
<dbReference type="InterPro" id="IPR027417">
    <property type="entry name" value="P-loop_NTPase"/>
</dbReference>
<keyword evidence="11" id="KW-0234">DNA repair</keyword>
<dbReference type="Gene3D" id="3.40.50.300">
    <property type="entry name" value="P-loop containing nucleotide triphosphate hydrolases"/>
    <property type="match status" value="2"/>
</dbReference>
<dbReference type="Pfam" id="PF06733">
    <property type="entry name" value="DEAD_2"/>
    <property type="match status" value="1"/>
</dbReference>
<dbReference type="EMBL" id="CP139965">
    <property type="protein sequence ID" value="WQD77374.1"/>
    <property type="molecule type" value="Genomic_DNA"/>
</dbReference>
<keyword evidence="2" id="KW-0479">Metal-binding</keyword>
<dbReference type="SMART" id="SM00488">
    <property type="entry name" value="DEXDc2"/>
    <property type="match status" value="1"/>
</dbReference>